<dbReference type="InterPro" id="IPR013525">
    <property type="entry name" value="ABC2_TM"/>
</dbReference>
<evidence type="ECO:0000313" key="8">
    <source>
        <dbReference type="Proteomes" id="UP000094067"/>
    </source>
</evidence>
<evidence type="ECO:0000256" key="4">
    <source>
        <dbReference type="ARBA" id="ARBA00023136"/>
    </source>
</evidence>
<name>A0A1E3AJ02_9FIRM</name>
<evidence type="ECO:0000256" key="5">
    <source>
        <dbReference type="SAM" id="Phobius"/>
    </source>
</evidence>
<keyword evidence="3 5" id="KW-1133">Transmembrane helix</keyword>
<dbReference type="GO" id="GO:0016020">
    <property type="term" value="C:membrane"/>
    <property type="evidence" value="ECO:0007669"/>
    <property type="project" value="UniProtKB-SubCell"/>
</dbReference>
<evidence type="ECO:0000256" key="2">
    <source>
        <dbReference type="ARBA" id="ARBA00022692"/>
    </source>
</evidence>
<feature type="transmembrane region" description="Helical" evidence="5">
    <location>
        <begin position="309"/>
        <end position="328"/>
    </location>
</feature>
<evidence type="ECO:0000256" key="3">
    <source>
        <dbReference type="ARBA" id="ARBA00022989"/>
    </source>
</evidence>
<dbReference type="EMBL" id="MCGH01000001">
    <property type="protein sequence ID" value="ODM08704.1"/>
    <property type="molecule type" value="Genomic_DNA"/>
</dbReference>
<gene>
    <name evidence="7" type="ORF">BEI61_00333</name>
</gene>
<dbReference type="GO" id="GO:0140359">
    <property type="term" value="F:ABC-type transporter activity"/>
    <property type="evidence" value="ECO:0007669"/>
    <property type="project" value="InterPro"/>
</dbReference>
<accession>A0A1E3AJ02</accession>
<keyword evidence="2 5" id="KW-0812">Transmembrane</keyword>
<evidence type="ECO:0000313" key="7">
    <source>
        <dbReference type="EMBL" id="ODM08704.1"/>
    </source>
</evidence>
<dbReference type="Pfam" id="PF12698">
    <property type="entry name" value="ABC2_membrane_3"/>
    <property type="match status" value="1"/>
</dbReference>
<reference evidence="7 8" key="1">
    <citation type="submission" date="2016-07" db="EMBL/GenBank/DDBJ databases">
        <title>Characterization of isolates of Eisenbergiella tayi derived from blood cultures, using whole genome sequencing.</title>
        <authorList>
            <person name="Burdz T."/>
            <person name="Wiebe D."/>
            <person name="Huynh C."/>
            <person name="Bernard K."/>
        </authorList>
    </citation>
    <scope>NUCLEOTIDE SEQUENCE [LARGE SCALE GENOMIC DNA]</scope>
    <source>
        <strain evidence="7 8">NML 110608</strain>
    </source>
</reference>
<proteinExistence type="predicted"/>
<protein>
    <submittedName>
        <fullName evidence="7">ABC-2 family transporter protein</fullName>
    </submittedName>
</protein>
<feature type="transmembrane region" description="Helical" evidence="5">
    <location>
        <begin position="257"/>
        <end position="276"/>
    </location>
</feature>
<feature type="transmembrane region" description="Helical" evidence="5">
    <location>
        <begin position="17"/>
        <end position="36"/>
    </location>
</feature>
<organism evidence="7 8">
    <name type="scientific">Eisenbergiella tayi</name>
    <dbReference type="NCBI Taxonomy" id="1432052"/>
    <lineage>
        <taxon>Bacteria</taxon>
        <taxon>Bacillati</taxon>
        <taxon>Bacillota</taxon>
        <taxon>Clostridia</taxon>
        <taxon>Lachnospirales</taxon>
        <taxon>Lachnospiraceae</taxon>
        <taxon>Eisenbergiella</taxon>
    </lineage>
</organism>
<dbReference type="AlphaFoldDB" id="A0A1E3AJ02"/>
<evidence type="ECO:0000256" key="1">
    <source>
        <dbReference type="ARBA" id="ARBA00004141"/>
    </source>
</evidence>
<feature type="domain" description="ABC-2 type transporter transmembrane" evidence="6">
    <location>
        <begin position="17"/>
        <end position="325"/>
    </location>
</feature>
<keyword evidence="4 5" id="KW-0472">Membrane</keyword>
<feature type="transmembrane region" description="Helical" evidence="5">
    <location>
        <begin position="148"/>
        <end position="171"/>
    </location>
</feature>
<feature type="transmembrane region" description="Helical" evidence="5">
    <location>
        <begin position="225"/>
        <end position="245"/>
    </location>
</feature>
<comment type="caution">
    <text evidence="7">The sequence shown here is derived from an EMBL/GenBank/DDBJ whole genome shotgun (WGS) entry which is preliminary data.</text>
</comment>
<comment type="subcellular location">
    <subcellularLocation>
        <location evidence="1">Membrane</location>
        <topology evidence="1">Multi-pass membrane protein</topology>
    </subcellularLocation>
</comment>
<feature type="transmembrane region" description="Helical" evidence="5">
    <location>
        <begin position="192"/>
        <end position="213"/>
    </location>
</feature>
<sequence length="345" mass="37072">MGCGIWYQLKSCVRDKMCILSFLLPVIAGIALNFLGDVDLLDLAEPEFGVVKENLTSPEIRDWLEGLGTVKEYLSEEELREAVLEPSTSVLGIRQQGGGISVTRAGDEPEMIQKLADRLPLLYEERDRNSTVSVSMAVPEGDTGLKNLFISIIMVTAMFMGGTFSAMNILGEKEDGTILVNDVLPRSRLVYLFQKIAVGLLGGILSAGLTALVCIRPLRMIQLPGLTAVILLSGFLASLAGAFTGRAAEGLMAGIGLLKLVMIGFIAPPILFWLLLPAGSRGSGLACLVPSVPAFRGIMELLEGGSFPAVYILLLSVHCVVWLAVYLWTEMAGEKKKRCKGGKLA</sequence>
<dbReference type="RefSeq" id="WP_069151025.1">
    <property type="nucleotide sequence ID" value="NZ_MCGH01000001.1"/>
</dbReference>
<evidence type="ECO:0000259" key="6">
    <source>
        <dbReference type="Pfam" id="PF12698"/>
    </source>
</evidence>
<dbReference type="Proteomes" id="UP000094067">
    <property type="component" value="Unassembled WGS sequence"/>
</dbReference>